<evidence type="ECO:0000256" key="7">
    <source>
        <dbReference type="ARBA" id="ARBA00023136"/>
    </source>
</evidence>
<feature type="transmembrane region" description="Helical" evidence="11">
    <location>
        <begin position="35"/>
        <end position="57"/>
    </location>
</feature>
<evidence type="ECO:0000256" key="1">
    <source>
        <dbReference type="ARBA" id="ARBA00004651"/>
    </source>
</evidence>
<keyword evidence="2 11" id="KW-1003">Cell membrane</keyword>
<dbReference type="GO" id="GO:0062054">
    <property type="term" value="F:fluoride channel activity"/>
    <property type="evidence" value="ECO:0007669"/>
    <property type="project" value="UniProtKB-UniRule"/>
</dbReference>
<keyword evidence="4 11" id="KW-0812">Transmembrane</keyword>
<keyword evidence="6 11" id="KW-0406">Ion transport</keyword>
<evidence type="ECO:0000313" key="13">
    <source>
        <dbReference type="Proteomes" id="UP000249891"/>
    </source>
</evidence>
<evidence type="ECO:0000256" key="3">
    <source>
        <dbReference type="ARBA" id="ARBA00022519"/>
    </source>
</evidence>
<evidence type="ECO:0000256" key="5">
    <source>
        <dbReference type="ARBA" id="ARBA00022989"/>
    </source>
</evidence>
<sequence length="124" mass="13688">MIKSVLIVGLGSFMGGVFRYVLSVGLSRWGKILSFPISIFMVNILGCFLIGILYGYFKNREVDSYLILLLMTGVLGGFTTFSTFSLEVLQLFQQNELLKATFYVVGSVGLGILACFLGYIMGNR</sequence>
<gene>
    <name evidence="11 12" type="primary">crcB</name>
    <name evidence="11" type="synonym">fluC</name>
    <name evidence="12" type="ORF">NCTC11546_00495</name>
</gene>
<comment type="function">
    <text evidence="11">Fluoride-specific ion channel. Important for reducing fluoride concentration in the cell, thus reducing its toxicity.</text>
</comment>
<accession>A0A2X2RKS9</accession>
<dbReference type="GO" id="GO:0140114">
    <property type="term" value="P:cellular detoxification of fluoride"/>
    <property type="evidence" value="ECO:0007669"/>
    <property type="project" value="UniProtKB-UniRule"/>
</dbReference>
<dbReference type="GO" id="GO:0046872">
    <property type="term" value="F:metal ion binding"/>
    <property type="evidence" value="ECO:0007669"/>
    <property type="project" value="UniProtKB-KW"/>
</dbReference>
<keyword evidence="8 11" id="KW-0407">Ion channel</keyword>
<dbReference type="Proteomes" id="UP000249891">
    <property type="component" value="Unassembled WGS sequence"/>
</dbReference>
<dbReference type="Pfam" id="PF02537">
    <property type="entry name" value="CRCB"/>
    <property type="match status" value="1"/>
</dbReference>
<keyword evidence="11" id="KW-0813">Transport</keyword>
<comment type="similarity">
    <text evidence="9 11">Belongs to the fluoride channel Fluc/FEX (TC 1.A.43) family.</text>
</comment>
<evidence type="ECO:0000256" key="8">
    <source>
        <dbReference type="ARBA" id="ARBA00023303"/>
    </source>
</evidence>
<dbReference type="RefSeq" id="WP_128090845.1">
    <property type="nucleotide sequence ID" value="NZ_UARG01000017.1"/>
</dbReference>
<keyword evidence="7 11" id="KW-0472">Membrane</keyword>
<dbReference type="AlphaFoldDB" id="A0A2X2RKS9"/>
<evidence type="ECO:0000256" key="2">
    <source>
        <dbReference type="ARBA" id="ARBA00022475"/>
    </source>
</evidence>
<evidence type="ECO:0000313" key="12">
    <source>
        <dbReference type="EMBL" id="SQA77293.1"/>
    </source>
</evidence>
<dbReference type="HAMAP" id="MF_00454">
    <property type="entry name" value="FluC"/>
    <property type="match status" value="1"/>
</dbReference>
<evidence type="ECO:0000256" key="10">
    <source>
        <dbReference type="ARBA" id="ARBA00035585"/>
    </source>
</evidence>
<feature type="transmembrane region" description="Helical" evidence="11">
    <location>
        <begin position="64"/>
        <end position="82"/>
    </location>
</feature>
<evidence type="ECO:0000256" key="11">
    <source>
        <dbReference type="HAMAP-Rule" id="MF_00454"/>
    </source>
</evidence>
<comment type="subcellular location">
    <subcellularLocation>
        <location evidence="1 11">Cell membrane</location>
        <topology evidence="1 11">Multi-pass membrane protein</topology>
    </subcellularLocation>
</comment>
<dbReference type="GO" id="GO:0005886">
    <property type="term" value="C:plasma membrane"/>
    <property type="evidence" value="ECO:0007669"/>
    <property type="project" value="UniProtKB-SubCell"/>
</dbReference>
<keyword evidence="5 11" id="KW-1133">Transmembrane helix</keyword>
<dbReference type="EMBL" id="UARG01000017">
    <property type="protein sequence ID" value="SQA77293.1"/>
    <property type="molecule type" value="Genomic_DNA"/>
</dbReference>
<dbReference type="InterPro" id="IPR003691">
    <property type="entry name" value="FluC"/>
</dbReference>
<dbReference type="PANTHER" id="PTHR28259">
    <property type="entry name" value="FLUORIDE EXPORT PROTEIN 1-RELATED"/>
    <property type="match status" value="1"/>
</dbReference>
<dbReference type="PANTHER" id="PTHR28259:SF1">
    <property type="entry name" value="FLUORIDE EXPORT PROTEIN 1-RELATED"/>
    <property type="match status" value="1"/>
</dbReference>
<comment type="catalytic activity">
    <reaction evidence="10">
        <text>fluoride(in) = fluoride(out)</text>
        <dbReference type="Rhea" id="RHEA:76159"/>
        <dbReference type="ChEBI" id="CHEBI:17051"/>
    </reaction>
    <physiologicalReaction direction="left-to-right" evidence="10">
        <dbReference type="Rhea" id="RHEA:76160"/>
    </physiologicalReaction>
</comment>
<keyword evidence="3" id="KW-0997">Cell inner membrane</keyword>
<comment type="activity regulation">
    <text evidence="11">Na(+) is not transported, but it plays an essential structural role and its presence is essential for fluoride channel function.</text>
</comment>
<proteinExistence type="inferred from homology"/>
<name>A0A2X2RKS9_CAPOC</name>
<feature type="binding site" evidence="11">
    <location>
        <position position="76"/>
    </location>
    <ligand>
        <name>Na(+)</name>
        <dbReference type="ChEBI" id="CHEBI:29101"/>
        <note>structural</note>
    </ligand>
</feature>
<feature type="binding site" evidence="11">
    <location>
        <position position="79"/>
    </location>
    <ligand>
        <name>Na(+)</name>
        <dbReference type="ChEBI" id="CHEBI:29101"/>
        <note>structural</note>
    </ligand>
</feature>
<feature type="transmembrane region" description="Helical" evidence="11">
    <location>
        <begin position="102"/>
        <end position="122"/>
    </location>
</feature>
<dbReference type="NCBIfam" id="TIGR00494">
    <property type="entry name" value="crcB"/>
    <property type="match status" value="1"/>
</dbReference>
<keyword evidence="11" id="KW-0479">Metal-binding</keyword>
<protein>
    <recommendedName>
        <fullName evidence="11">Fluoride-specific ion channel FluC</fullName>
    </recommendedName>
</protein>
<evidence type="ECO:0000256" key="6">
    <source>
        <dbReference type="ARBA" id="ARBA00023065"/>
    </source>
</evidence>
<keyword evidence="11" id="KW-0915">Sodium</keyword>
<evidence type="ECO:0000256" key="9">
    <source>
        <dbReference type="ARBA" id="ARBA00035120"/>
    </source>
</evidence>
<organism evidence="12 13">
    <name type="scientific">Capnocytophaga ochracea</name>
    <dbReference type="NCBI Taxonomy" id="1018"/>
    <lineage>
        <taxon>Bacteria</taxon>
        <taxon>Pseudomonadati</taxon>
        <taxon>Bacteroidota</taxon>
        <taxon>Flavobacteriia</taxon>
        <taxon>Flavobacteriales</taxon>
        <taxon>Flavobacteriaceae</taxon>
        <taxon>Capnocytophaga</taxon>
    </lineage>
</organism>
<reference evidence="12 13" key="1">
    <citation type="submission" date="2018-06" db="EMBL/GenBank/DDBJ databases">
        <authorList>
            <consortium name="Pathogen Informatics"/>
            <person name="Doyle S."/>
        </authorList>
    </citation>
    <scope>NUCLEOTIDE SEQUENCE [LARGE SCALE GENOMIC DNA]</scope>
    <source>
        <strain evidence="12 13">NCTC11546</strain>
    </source>
</reference>
<evidence type="ECO:0000256" key="4">
    <source>
        <dbReference type="ARBA" id="ARBA00022692"/>
    </source>
</evidence>